<sequence length="176" mass="19836">MDKLEDEKFAQSNKIEETSVSLKESRQNSSVTLQSQNEDEKRELTDQGNVLEEKTILEIAAKFEAEEELQPEHPDKNNILSTFGEKLDQSNEEAASPNPVTKVTASVAPLKQASESPVSFESEKFGKDDRMNKQAASDIFTLSAGEARSRLVNRKKDPRRDVQMSLQEKYQLVSNM</sequence>
<feature type="compositionally biased region" description="Basic and acidic residues" evidence="1">
    <location>
        <begin position="121"/>
        <end position="132"/>
    </location>
</feature>
<name>A0A183E818_9BILA</name>
<dbReference type="WBParaSite" id="GPUH_0001713101-mRNA-1">
    <property type="protein sequence ID" value="GPUH_0001713101-mRNA-1"/>
    <property type="gene ID" value="GPUH_0001713101"/>
</dbReference>
<evidence type="ECO:0000313" key="4">
    <source>
        <dbReference type="WBParaSite" id="GPUH_0001713101-mRNA-1"/>
    </source>
</evidence>
<evidence type="ECO:0000313" key="2">
    <source>
        <dbReference type="EMBL" id="VDN29181.1"/>
    </source>
</evidence>
<feature type="compositionally biased region" description="Basic and acidic residues" evidence="1">
    <location>
        <begin position="1"/>
        <end position="17"/>
    </location>
</feature>
<reference evidence="4" key="1">
    <citation type="submission" date="2016-06" db="UniProtKB">
        <authorList>
            <consortium name="WormBaseParasite"/>
        </authorList>
    </citation>
    <scope>IDENTIFICATION</scope>
</reference>
<dbReference type="AlphaFoldDB" id="A0A183E818"/>
<feature type="compositionally biased region" description="Basic and acidic residues" evidence="1">
    <location>
        <begin position="63"/>
        <end position="76"/>
    </location>
</feature>
<organism evidence="4">
    <name type="scientific">Gongylonema pulchrum</name>
    <dbReference type="NCBI Taxonomy" id="637853"/>
    <lineage>
        <taxon>Eukaryota</taxon>
        <taxon>Metazoa</taxon>
        <taxon>Ecdysozoa</taxon>
        <taxon>Nematoda</taxon>
        <taxon>Chromadorea</taxon>
        <taxon>Rhabditida</taxon>
        <taxon>Spirurina</taxon>
        <taxon>Spiruromorpha</taxon>
        <taxon>Spiruroidea</taxon>
        <taxon>Gongylonematidae</taxon>
        <taxon>Gongylonema</taxon>
    </lineage>
</organism>
<protein>
    <submittedName>
        <fullName evidence="4">Ovule protein</fullName>
    </submittedName>
</protein>
<evidence type="ECO:0000256" key="1">
    <source>
        <dbReference type="SAM" id="MobiDB-lite"/>
    </source>
</evidence>
<gene>
    <name evidence="2" type="ORF">GPUH_LOCUS17109</name>
</gene>
<dbReference type="OrthoDB" id="5861355at2759"/>
<proteinExistence type="predicted"/>
<reference evidence="2 3" key="2">
    <citation type="submission" date="2018-11" db="EMBL/GenBank/DDBJ databases">
        <authorList>
            <consortium name="Pathogen Informatics"/>
        </authorList>
    </citation>
    <scope>NUCLEOTIDE SEQUENCE [LARGE SCALE GENOMIC DNA]</scope>
</reference>
<keyword evidence="3" id="KW-1185">Reference proteome</keyword>
<feature type="region of interest" description="Disordered" evidence="1">
    <location>
        <begin position="1"/>
        <end position="50"/>
    </location>
</feature>
<feature type="region of interest" description="Disordered" evidence="1">
    <location>
        <begin position="63"/>
        <end position="132"/>
    </location>
</feature>
<evidence type="ECO:0000313" key="3">
    <source>
        <dbReference type="Proteomes" id="UP000271098"/>
    </source>
</evidence>
<feature type="compositionally biased region" description="Polar residues" evidence="1">
    <location>
        <begin position="18"/>
        <end position="36"/>
    </location>
</feature>
<feature type="compositionally biased region" description="Basic and acidic residues" evidence="1">
    <location>
        <begin position="38"/>
        <end position="50"/>
    </location>
</feature>
<dbReference type="EMBL" id="UYRT01084697">
    <property type="protein sequence ID" value="VDN29181.1"/>
    <property type="molecule type" value="Genomic_DNA"/>
</dbReference>
<dbReference type="Proteomes" id="UP000271098">
    <property type="component" value="Unassembled WGS sequence"/>
</dbReference>
<accession>A0A183E818</accession>